<keyword evidence="8" id="KW-0375">Hydrogen ion transport</keyword>
<keyword evidence="13" id="KW-1185">Reference proteome</keyword>
<dbReference type="GO" id="GO:0046933">
    <property type="term" value="F:proton-transporting ATP synthase activity, rotational mechanism"/>
    <property type="evidence" value="ECO:0007669"/>
    <property type="project" value="UniProtKB-UniRule"/>
</dbReference>
<dbReference type="GO" id="GO:0005524">
    <property type="term" value="F:ATP binding"/>
    <property type="evidence" value="ECO:0007669"/>
    <property type="project" value="UniProtKB-UniRule"/>
</dbReference>
<evidence type="ECO:0000259" key="10">
    <source>
        <dbReference type="Pfam" id="PF00401"/>
    </source>
</evidence>
<feature type="domain" description="ATP synthase F1 complex delta/epsilon subunit N-terminal" evidence="11">
    <location>
        <begin position="7"/>
        <end position="86"/>
    </location>
</feature>
<comment type="similarity">
    <text evidence="2 8 9">Belongs to the ATPase epsilon chain family.</text>
</comment>
<keyword evidence="6 8" id="KW-0139">CF(1)</keyword>
<comment type="function">
    <text evidence="8">Produces ATP from ADP in the presence of a proton gradient across the membrane.</text>
</comment>
<organism evidence="12 13">
    <name type="scientific">Marvinbryantia formatexigens DSM 14469</name>
    <dbReference type="NCBI Taxonomy" id="478749"/>
    <lineage>
        <taxon>Bacteria</taxon>
        <taxon>Bacillati</taxon>
        <taxon>Bacillota</taxon>
        <taxon>Clostridia</taxon>
        <taxon>Lachnospirales</taxon>
        <taxon>Lachnospiraceae</taxon>
        <taxon>Marvinbryantia</taxon>
    </lineage>
</organism>
<keyword evidence="7 8" id="KW-0066">ATP synthesis</keyword>
<evidence type="ECO:0000256" key="8">
    <source>
        <dbReference type="HAMAP-Rule" id="MF_00530"/>
    </source>
</evidence>
<proteinExistence type="inferred from homology"/>
<evidence type="ECO:0000256" key="6">
    <source>
        <dbReference type="ARBA" id="ARBA00023196"/>
    </source>
</evidence>
<dbReference type="GO" id="GO:0016787">
    <property type="term" value="F:hydrolase activity"/>
    <property type="evidence" value="ECO:0007669"/>
    <property type="project" value="UniProtKB-KW"/>
</dbReference>
<accession>C6LAJ1</accession>
<dbReference type="InterPro" id="IPR020547">
    <property type="entry name" value="ATP_synth_F1_esu_C"/>
</dbReference>
<dbReference type="PANTHER" id="PTHR13822:SF10">
    <property type="entry name" value="ATP SYNTHASE EPSILON CHAIN, CHLOROPLASTIC"/>
    <property type="match status" value="1"/>
</dbReference>
<dbReference type="InterPro" id="IPR020546">
    <property type="entry name" value="ATP_synth_F1_dsu/esu_N"/>
</dbReference>
<evidence type="ECO:0000256" key="2">
    <source>
        <dbReference type="ARBA" id="ARBA00005712"/>
    </source>
</evidence>
<dbReference type="SUPFAM" id="SSF51344">
    <property type="entry name" value="Epsilon subunit of F1F0-ATP synthase N-terminal domain"/>
    <property type="match status" value="1"/>
</dbReference>
<dbReference type="GO" id="GO:0045259">
    <property type="term" value="C:proton-transporting ATP synthase complex"/>
    <property type="evidence" value="ECO:0007669"/>
    <property type="project" value="UniProtKB-KW"/>
</dbReference>
<dbReference type="InterPro" id="IPR001469">
    <property type="entry name" value="ATP_synth_F1_dsu/esu"/>
</dbReference>
<dbReference type="PANTHER" id="PTHR13822">
    <property type="entry name" value="ATP SYNTHASE DELTA/EPSILON CHAIN"/>
    <property type="match status" value="1"/>
</dbReference>
<dbReference type="Proteomes" id="UP000005561">
    <property type="component" value="Unassembled WGS sequence"/>
</dbReference>
<feature type="domain" description="ATP synthase epsilon subunit C-terminal" evidence="10">
    <location>
        <begin position="90"/>
        <end position="130"/>
    </location>
</feature>
<keyword evidence="4 8" id="KW-0406">Ion transport</keyword>
<name>C6LAJ1_9FIRM</name>
<comment type="caution">
    <text evidence="12">The sequence shown here is derived from an EMBL/GenBank/DDBJ whole genome shotgun (WGS) entry which is preliminary data.</text>
</comment>
<evidence type="ECO:0000256" key="3">
    <source>
        <dbReference type="ARBA" id="ARBA00022448"/>
    </source>
</evidence>
<dbReference type="CDD" id="cd12152">
    <property type="entry name" value="F1-ATPase_delta"/>
    <property type="match status" value="1"/>
</dbReference>
<dbReference type="eggNOG" id="COG0355">
    <property type="taxonomic scope" value="Bacteria"/>
</dbReference>
<reference evidence="12" key="1">
    <citation type="submission" date="2009-07" db="EMBL/GenBank/DDBJ databases">
        <authorList>
            <person name="Weinstock G."/>
            <person name="Sodergren E."/>
            <person name="Clifton S."/>
            <person name="Fulton L."/>
            <person name="Fulton B."/>
            <person name="Courtney L."/>
            <person name="Fronick C."/>
            <person name="Harrison M."/>
            <person name="Strong C."/>
            <person name="Farmer C."/>
            <person name="Delahaunty K."/>
            <person name="Markovic C."/>
            <person name="Hall O."/>
            <person name="Minx P."/>
            <person name="Tomlinson C."/>
            <person name="Mitreva M."/>
            <person name="Nelson J."/>
            <person name="Hou S."/>
            <person name="Wollam A."/>
            <person name="Pepin K.H."/>
            <person name="Johnson M."/>
            <person name="Bhonagiri V."/>
            <person name="Nash W.E."/>
            <person name="Warren W."/>
            <person name="Chinwalla A."/>
            <person name="Mardis E.R."/>
            <person name="Wilson R.K."/>
        </authorList>
    </citation>
    <scope>NUCLEOTIDE SEQUENCE [LARGE SCALE GENOMIC DNA]</scope>
    <source>
        <strain evidence="12">DSM 14469</strain>
    </source>
</reference>
<dbReference type="GO" id="GO:0005886">
    <property type="term" value="C:plasma membrane"/>
    <property type="evidence" value="ECO:0007669"/>
    <property type="project" value="UniProtKB-SubCell"/>
</dbReference>
<dbReference type="AlphaFoldDB" id="C6LAJ1"/>
<dbReference type="Gene3D" id="1.20.5.440">
    <property type="entry name" value="ATP synthase delta/epsilon subunit, C-terminal domain"/>
    <property type="match status" value="1"/>
</dbReference>
<dbReference type="Gene3D" id="2.60.15.10">
    <property type="entry name" value="F0F1 ATP synthase delta/epsilon subunit, N-terminal"/>
    <property type="match status" value="1"/>
</dbReference>
<dbReference type="STRING" id="168384.SAMN05660368_02896"/>
<dbReference type="EMBL" id="ACCL02000002">
    <property type="protein sequence ID" value="EET62598.1"/>
    <property type="molecule type" value="Genomic_DNA"/>
</dbReference>
<dbReference type="InterPro" id="IPR036794">
    <property type="entry name" value="ATP_F1_dsu/esu_C_sf"/>
</dbReference>
<gene>
    <name evidence="8 12" type="primary">atpC</name>
    <name evidence="12" type="ORF">BRYFOR_05633</name>
</gene>
<keyword evidence="5 8" id="KW-0472">Membrane</keyword>
<evidence type="ECO:0000256" key="4">
    <source>
        <dbReference type="ARBA" id="ARBA00023065"/>
    </source>
</evidence>
<dbReference type="HAMAP" id="MF_00530">
    <property type="entry name" value="ATP_synth_epsil_bac"/>
    <property type="match status" value="1"/>
</dbReference>
<evidence type="ECO:0000256" key="9">
    <source>
        <dbReference type="RuleBase" id="RU003656"/>
    </source>
</evidence>
<dbReference type="Pfam" id="PF02823">
    <property type="entry name" value="ATP-synt_DE_N"/>
    <property type="match status" value="1"/>
</dbReference>
<keyword evidence="3 8" id="KW-0813">Transport</keyword>
<evidence type="ECO:0000259" key="11">
    <source>
        <dbReference type="Pfam" id="PF02823"/>
    </source>
</evidence>
<evidence type="ECO:0000313" key="13">
    <source>
        <dbReference type="Proteomes" id="UP000005561"/>
    </source>
</evidence>
<comment type="subunit">
    <text evidence="8 9">F-type ATPases have 2 components, CF(1) - the catalytic core - and CF(0) - the membrane proton channel. CF(1) has five subunits: alpha(3), beta(3), gamma(1), delta(1), epsilon(1). CF(0) has three main subunits: a, b and c.</text>
</comment>
<dbReference type="SUPFAM" id="SSF46604">
    <property type="entry name" value="Epsilon subunit of F1F0-ATP synthase C-terminal domain"/>
    <property type="match status" value="1"/>
</dbReference>
<evidence type="ECO:0000256" key="7">
    <source>
        <dbReference type="ARBA" id="ARBA00023310"/>
    </source>
</evidence>
<dbReference type="NCBIfam" id="TIGR01216">
    <property type="entry name" value="ATP_synt_epsi"/>
    <property type="match status" value="1"/>
</dbReference>
<dbReference type="OrthoDB" id="9804110at2"/>
<protein>
    <recommendedName>
        <fullName evidence="8">ATP synthase epsilon chain</fullName>
    </recommendedName>
    <alternativeName>
        <fullName evidence="8">ATP synthase F1 sector epsilon subunit</fullName>
    </alternativeName>
    <alternativeName>
        <fullName evidence="8">F-ATPase epsilon subunit</fullName>
    </alternativeName>
</protein>
<evidence type="ECO:0000313" key="12">
    <source>
        <dbReference type="EMBL" id="EET62598.1"/>
    </source>
</evidence>
<evidence type="ECO:0000256" key="5">
    <source>
        <dbReference type="ARBA" id="ARBA00023136"/>
    </source>
</evidence>
<dbReference type="InterPro" id="IPR036771">
    <property type="entry name" value="ATPsynth_dsu/esu_N"/>
</dbReference>
<dbReference type="RefSeq" id="WP_006860433.1">
    <property type="nucleotide sequence ID" value="NZ_ACCL02000002.1"/>
</dbReference>
<sequence length="141" mass="15989">MADDKLFQLNIISPERIFYEGKAVMVELTTSEGEVGIYKNHIPMTLLIVPGIVTITEEDGSKRLAAIHSGFMEVLPDKVTIMAEVAEWPEEIDVNRAKEAQVRAERRLQRKDPMLNLNRAEMALRKALVRQELADTVKNTK</sequence>
<comment type="subcellular location">
    <subcellularLocation>
        <location evidence="1 8">Cell membrane</location>
        <topology evidence="1 8">Peripheral membrane protein</topology>
    </subcellularLocation>
</comment>
<dbReference type="Pfam" id="PF00401">
    <property type="entry name" value="ATP-synt_DE"/>
    <property type="match status" value="1"/>
</dbReference>
<keyword evidence="8" id="KW-1003">Cell membrane</keyword>
<evidence type="ECO:0000256" key="1">
    <source>
        <dbReference type="ARBA" id="ARBA00004202"/>
    </source>
</evidence>
<keyword evidence="12" id="KW-0378">Hydrolase</keyword>